<dbReference type="Gene3D" id="1.10.10.10">
    <property type="entry name" value="Winged helix-like DNA-binding domain superfamily/Winged helix DNA-binding domain"/>
    <property type="match status" value="1"/>
</dbReference>
<keyword evidence="1" id="KW-0238">DNA-binding</keyword>
<comment type="caution">
    <text evidence="3">The sequence shown here is derived from an EMBL/GenBank/DDBJ whole genome shotgun (WGS) entry which is preliminary data.</text>
</comment>
<proteinExistence type="predicted"/>
<reference evidence="3 4" key="1">
    <citation type="submission" date="2015-07" db="EMBL/GenBank/DDBJ databases">
        <title>Draft genome sequence of the Amantichitinum ursilacus IGB-41, a new chitin-degrading bacterium.</title>
        <authorList>
            <person name="Kirstahler P."/>
            <person name="Guenther M."/>
            <person name="Grumaz C."/>
            <person name="Rupp S."/>
            <person name="Zibek S."/>
            <person name="Sohn K."/>
        </authorList>
    </citation>
    <scope>NUCLEOTIDE SEQUENCE [LARGE SCALE GENOMIC DNA]</scope>
    <source>
        <strain evidence="3 4">IGB-41</strain>
    </source>
</reference>
<dbReference type="PANTHER" id="PTHR33221">
    <property type="entry name" value="WINGED HELIX-TURN-HELIX TRANSCRIPTIONAL REGULATOR, RRF2 FAMILY"/>
    <property type="match status" value="1"/>
</dbReference>
<dbReference type="FunFam" id="1.10.10.10:FF:000026">
    <property type="entry name" value="HTH-type transcriptional regulator IscR"/>
    <property type="match status" value="1"/>
</dbReference>
<dbReference type="NCBIfam" id="TIGR00738">
    <property type="entry name" value="rrf2_super"/>
    <property type="match status" value="1"/>
</dbReference>
<dbReference type="Proteomes" id="UP000037939">
    <property type="component" value="Unassembled WGS sequence"/>
</dbReference>
<dbReference type="Pfam" id="PF02082">
    <property type="entry name" value="Rrf2"/>
    <property type="match status" value="1"/>
</dbReference>
<dbReference type="InterPro" id="IPR036390">
    <property type="entry name" value="WH_DNA-bd_sf"/>
</dbReference>
<accession>A0A0N1JSV8</accession>
<dbReference type="EMBL" id="LAQT01000007">
    <property type="protein sequence ID" value="KPC53241.1"/>
    <property type="molecule type" value="Genomic_DNA"/>
</dbReference>
<organism evidence="3 4">
    <name type="scientific">Amantichitinum ursilacus</name>
    <dbReference type="NCBI Taxonomy" id="857265"/>
    <lineage>
        <taxon>Bacteria</taxon>
        <taxon>Pseudomonadati</taxon>
        <taxon>Pseudomonadota</taxon>
        <taxon>Betaproteobacteria</taxon>
        <taxon>Neisseriales</taxon>
        <taxon>Chitinibacteraceae</taxon>
        <taxon>Amantichitinum</taxon>
    </lineage>
</organism>
<dbReference type="PANTHER" id="PTHR33221:SF5">
    <property type="entry name" value="HTH-TYPE TRANSCRIPTIONAL REGULATOR ISCR"/>
    <property type="match status" value="1"/>
</dbReference>
<dbReference type="RefSeq" id="WP_053937490.1">
    <property type="nucleotide sequence ID" value="NZ_LAQT01000007.1"/>
</dbReference>
<dbReference type="OrthoDB" id="9808360at2"/>
<dbReference type="STRING" id="857265.WG78_09125"/>
<feature type="region of interest" description="Disordered" evidence="2">
    <location>
        <begin position="145"/>
        <end position="165"/>
    </location>
</feature>
<dbReference type="GO" id="GO:0005829">
    <property type="term" value="C:cytosol"/>
    <property type="evidence" value="ECO:0007669"/>
    <property type="project" value="TreeGrafter"/>
</dbReference>
<dbReference type="NCBIfam" id="TIGR02010">
    <property type="entry name" value="IscR"/>
    <property type="match status" value="1"/>
</dbReference>
<dbReference type="InterPro" id="IPR010242">
    <property type="entry name" value="TF_HTH_IscR"/>
</dbReference>
<dbReference type="GO" id="GO:0003690">
    <property type="term" value="F:double-stranded DNA binding"/>
    <property type="evidence" value="ECO:0007669"/>
    <property type="project" value="InterPro"/>
</dbReference>
<dbReference type="InterPro" id="IPR000944">
    <property type="entry name" value="Tscrpt_reg_Rrf2"/>
</dbReference>
<dbReference type="SUPFAM" id="SSF46785">
    <property type="entry name" value="Winged helix' DNA-binding domain"/>
    <property type="match status" value="1"/>
</dbReference>
<sequence length="165" mass="18344">MRLTTKGRFAVTAMLDLALREANGPVTLAGISERQQISLSYLEQLFGKLRRRELVESVRGPGGGYCLAREATIITVAEIIKAVDEPIDATQCGGKENCLEESRCMTHDLWASLNRTIYDYLSSVTLAQLMEQQLEKQRRLQQCQASVLHDQRQPRPAEAVGAPGQ</sequence>
<keyword evidence="4" id="KW-1185">Reference proteome</keyword>
<dbReference type="PROSITE" id="PS51197">
    <property type="entry name" value="HTH_RRF2_2"/>
    <property type="match status" value="1"/>
</dbReference>
<name>A0A0N1JSV8_9NEIS</name>
<evidence type="ECO:0000256" key="2">
    <source>
        <dbReference type="SAM" id="MobiDB-lite"/>
    </source>
</evidence>
<dbReference type="InterPro" id="IPR036388">
    <property type="entry name" value="WH-like_DNA-bd_sf"/>
</dbReference>
<gene>
    <name evidence="3" type="primary">iscR</name>
    <name evidence="3" type="ORF">WG78_09125</name>
</gene>
<dbReference type="GO" id="GO:0003700">
    <property type="term" value="F:DNA-binding transcription factor activity"/>
    <property type="evidence" value="ECO:0007669"/>
    <property type="project" value="InterPro"/>
</dbReference>
<evidence type="ECO:0000313" key="4">
    <source>
        <dbReference type="Proteomes" id="UP000037939"/>
    </source>
</evidence>
<evidence type="ECO:0000313" key="3">
    <source>
        <dbReference type="EMBL" id="KPC53241.1"/>
    </source>
</evidence>
<dbReference type="PATRIC" id="fig|857265.3.peg.1879"/>
<protein>
    <submittedName>
        <fullName evidence="3">HTH-type transcriptional regulator IscR</fullName>
    </submittedName>
</protein>
<dbReference type="AlphaFoldDB" id="A0A0N1JSV8"/>
<evidence type="ECO:0000256" key="1">
    <source>
        <dbReference type="ARBA" id="ARBA00023125"/>
    </source>
</evidence>